<dbReference type="Proteomes" id="UP000282926">
    <property type="component" value="Unassembled WGS sequence"/>
</dbReference>
<evidence type="ECO:0000256" key="4">
    <source>
        <dbReference type="ARBA" id="ARBA00022840"/>
    </source>
</evidence>
<dbReference type="Gene3D" id="3.40.50.300">
    <property type="entry name" value="P-loop containing nucleotide triphosphate hydrolases"/>
    <property type="match status" value="1"/>
</dbReference>
<dbReference type="Pfam" id="PF00005">
    <property type="entry name" value="ABC_tran"/>
    <property type="match status" value="1"/>
</dbReference>
<organism evidence="7 8">
    <name type="scientific">Lujinxingia sediminis</name>
    <dbReference type="NCBI Taxonomy" id="2480984"/>
    <lineage>
        <taxon>Bacteria</taxon>
        <taxon>Deltaproteobacteria</taxon>
        <taxon>Bradymonadales</taxon>
        <taxon>Lujinxingiaceae</taxon>
        <taxon>Lujinxingia</taxon>
    </lineage>
</organism>
<evidence type="ECO:0000313" key="7">
    <source>
        <dbReference type="EMBL" id="RVU42131.1"/>
    </source>
</evidence>
<dbReference type="PANTHER" id="PTHR42734:SF17">
    <property type="entry name" value="METAL TRANSPORT SYSTEM ATP-BINDING PROTEIN TM_0124-RELATED"/>
    <property type="match status" value="1"/>
</dbReference>
<comment type="similarity">
    <text evidence="1">Belongs to the ABC transporter superfamily.</text>
</comment>
<dbReference type="SUPFAM" id="SSF52540">
    <property type="entry name" value="P-loop containing nucleoside triphosphate hydrolases"/>
    <property type="match status" value="1"/>
</dbReference>
<dbReference type="SMART" id="SM00382">
    <property type="entry name" value="AAA"/>
    <property type="match status" value="1"/>
</dbReference>
<evidence type="ECO:0000313" key="8">
    <source>
        <dbReference type="Proteomes" id="UP000282926"/>
    </source>
</evidence>
<evidence type="ECO:0000256" key="5">
    <source>
        <dbReference type="SAM" id="MobiDB-lite"/>
    </source>
</evidence>
<sequence>MWRPEPLPRTSARERCMSADTDLRPNFDQPSELPHEPIPPCLPEDHISRQPTLLQVQGLVCGYGGKGLLGPLDFHLHQGTFMLIEGPNGVGKSTLLKTLIGLIPPVSGRIDWSLPADALRFVPQTRTLDPMLPATVFDVLATGLHRGRGLSALRIRPRRNELLDALEVVGMAHLCDHLFRELSEGQKQLILLARALLGKPRLLLLDEPSASMDPEREATTIELLHGIQQQLDVTVMMIAHGSALARSASSRIMRIDRRGHIAIEECLKDCLDDPHHTH</sequence>
<dbReference type="PANTHER" id="PTHR42734">
    <property type="entry name" value="METAL TRANSPORT SYSTEM ATP-BINDING PROTEIN TM_0124-RELATED"/>
    <property type="match status" value="1"/>
</dbReference>
<evidence type="ECO:0000259" key="6">
    <source>
        <dbReference type="PROSITE" id="PS50893"/>
    </source>
</evidence>
<name>A0ABY0CP66_9DELT</name>
<comment type="caution">
    <text evidence="7">The sequence shown here is derived from an EMBL/GenBank/DDBJ whole genome shotgun (WGS) entry which is preliminary data.</text>
</comment>
<dbReference type="InterPro" id="IPR027417">
    <property type="entry name" value="P-loop_NTPase"/>
</dbReference>
<evidence type="ECO:0000256" key="2">
    <source>
        <dbReference type="ARBA" id="ARBA00022448"/>
    </source>
</evidence>
<gene>
    <name evidence="7" type="ORF">EA187_17490</name>
</gene>
<accession>A0ABY0CP66</accession>
<evidence type="ECO:0000256" key="3">
    <source>
        <dbReference type="ARBA" id="ARBA00022741"/>
    </source>
</evidence>
<dbReference type="GO" id="GO:0005524">
    <property type="term" value="F:ATP binding"/>
    <property type="evidence" value="ECO:0007669"/>
    <property type="project" value="UniProtKB-KW"/>
</dbReference>
<dbReference type="EMBL" id="SADD01000014">
    <property type="protein sequence ID" value="RVU42131.1"/>
    <property type="molecule type" value="Genomic_DNA"/>
</dbReference>
<feature type="region of interest" description="Disordered" evidence="5">
    <location>
        <begin position="1"/>
        <end position="34"/>
    </location>
</feature>
<keyword evidence="8" id="KW-1185">Reference proteome</keyword>
<keyword evidence="2" id="KW-0813">Transport</keyword>
<keyword evidence="4 7" id="KW-0067">ATP-binding</keyword>
<dbReference type="PROSITE" id="PS50893">
    <property type="entry name" value="ABC_TRANSPORTER_2"/>
    <property type="match status" value="1"/>
</dbReference>
<dbReference type="InterPro" id="IPR003439">
    <property type="entry name" value="ABC_transporter-like_ATP-bd"/>
</dbReference>
<protein>
    <submittedName>
        <fullName evidence="7">ATP-binding cassette domain-containing protein</fullName>
    </submittedName>
</protein>
<proteinExistence type="inferred from homology"/>
<keyword evidence="3" id="KW-0547">Nucleotide-binding</keyword>
<feature type="compositionally biased region" description="Basic and acidic residues" evidence="5">
    <location>
        <begin position="11"/>
        <end position="25"/>
    </location>
</feature>
<evidence type="ECO:0000256" key="1">
    <source>
        <dbReference type="ARBA" id="ARBA00005417"/>
    </source>
</evidence>
<dbReference type="InterPro" id="IPR003593">
    <property type="entry name" value="AAA+_ATPase"/>
</dbReference>
<feature type="domain" description="ABC transporter" evidence="6">
    <location>
        <begin position="54"/>
        <end position="277"/>
    </location>
</feature>
<reference evidence="7 8" key="1">
    <citation type="submission" date="2019-01" db="EMBL/GenBank/DDBJ databases">
        <title>Lujinxingia litoralis gen. nov., sp. nov. and Lujinxingia sediminis gen. nov., sp. nov., new members in the order Bradymonadales, isolated from coastal sediment.</title>
        <authorList>
            <person name="Li C.-M."/>
        </authorList>
    </citation>
    <scope>NUCLEOTIDE SEQUENCE [LARGE SCALE GENOMIC DNA]</scope>
    <source>
        <strain evidence="7 8">SEH01</strain>
    </source>
</reference>
<dbReference type="InterPro" id="IPR050153">
    <property type="entry name" value="Metal_Ion_Import_ABC"/>
</dbReference>